<feature type="non-terminal residue" evidence="1">
    <location>
        <position position="32"/>
    </location>
</feature>
<organism evidence="1 2">
    <name type="scientific">Rotaria sordida</name>
    <dbReference type="NCBI Taxonomy" id="392033"/>
    <lineage>
        <taxon>Eukaryota</taxon>
        <taxon>Metazoa</taxon>
        <taxon>Spiralia</taxon>
        <taxon>Gnathifera</taxon>
        <taxon>Rotifera</taxon>
        <taxon>Eurotatoria</taxon>
        <taxon>Bdelloidea</taxon>
        <taxon>Philodinida</taxon>
        <taxon>Philodinidae</taxon>
        <taxon>Rotaria</taxon>
    </lineage>
</organism>
<proteinExistence type="predicted"/>
<dbReference type="AlphaFoldDB" id="A0A820J9T1"/>
<comment type="caution">
    <text evidence="1">The sequence shown here is derived from an EMBL/GenBank/DDBJ whole genome shotgun (WGS) entry which is preliminary data.</text>
</comment>
<dbReference type="Proteomes" id="UP000663836">
    <property type="component" value="Unassembled WGS sequence"/>
</dbReference>
<protein>
    <submittedName>
        <fullName evidence="1">Uncharacterized protein</fullName>
    </submittedName>
</protein>
<dbReference type="EMBL" id="CAJOBD010042316">
    <property type="protein sequence ID" value="CAF4323698.1"/>
    <property type="molecule type" value="Genomic_DNA"/>
</dbReference>
<sequence length="32" mass="3529">MYSVSKCVTVTSSTNLAQHNTNLSIHRAVLPR</sequence>
<gene>
    <name evidence="1" type="ORF">JBS370_LOCUS41101</name>
</gene>
<accession>A0A820J9T1</accession>
<evidence type="ECO:0000313" key="2">
    <source>
        <dbReference type="Proteomes" id="UP000663836"/>
    </source>
</evidence>
<reference evidence="1" key="1">
    <citation type="submission" date="2021-02" db="EMBL/GenBank/DDBJ databases">
        <authorList>
            <person name="Nowell W R."/>
        </authorList>
    </citation>
    <scope>NUCLEOTIDE SEQUENCE</scope>
</reference>
<name>A0A820J9T1_9BILA</name>
<evidence type="ECO:0000313" key="1">
    <source>
        <dbReference type="EMBL" id="CAF4323698.1"/>
    </source>
</evidence>